<evidence type="ECO:0000256" key="1">
    <source>
        <dbReference type="SAM" id="MobiDB-lite"/>
    </source>
</evidence>
<keyword evidence="2" id="KW-0472">Membrane</keyword>
<dbReference type="EMBL" id="CP089281">
    <property type="protein sequence ID" value="USP82666.1"/>
    <property type="molecule type" value="Genomic_DNA"/>
</dbReference>
<dbReference type="AlphaFoldDB" id="A0A9Q8ZIJ4"/>
<sequence length="726" mass="80024">MSTTTSSRWNPFRRHVLGSIAEETPEAQPTPVAPRPKTTEATVTSIPSWPEEAQTLKQHDWISWLYLVADIILVLLPIYFILLGVAVITLNGKAVADNDFASKVTQAIQLGPTLFPIMFAAISGRSMKMVARYLAEKGAKLSTLELLMASQSVWGTVESQMLMRRVTLVGVNLLFLWAMSPLGGQASLRLMSTSTRTLDTYSPLRYLSTGPGSAAWAMSSGTYIETDGSLSQVEALYAAALMGSDKVKKGPEDTWGNVKIPYMEYREGNENKTSEWITVSPNSTKPEDYVSLVGIPVMGRPKDRDGKFSLETSQLTLQCEPWETRILQSMTDFYNLGKLVPGQIWKNMSVTNNPWGSDNVAGGKRSTFFLQTDLPITQGGDDGDGRFSSFSGYINASMIGREFQKRKLTYASSFGFGPLDNTTLSITNCSLGQSHTETIVECTEDNCAAVKVRRSLSDFRDTRVTPFDHALIASLALAAFPKAFGWSRGSNPTEQFIYNTTSFQLASPTTMLGDNPGWVNLSELTPEDFSRRFALVLNTYYQLTLAPNAYLGNLPQSNFSAFGPDTMPVKDVDVYLPSNVTTANTTFENWWRLFDLKTHDSSLYFIGATTNATISKTHAIYVCNFAWLGLLFIAAVSIFLVGAASLVLKRKTLGPEMFGFVTSMTYENPYLNVPRGGTTLDAMERARLLKDLEVYIGDVCGDKDVGHIALAAGTPMRKLNRGRLYL</sequence>
<dbReference type="Proteomes" id="UP001056012">
    <property type="component" value="Chromosome 8"/>
</dbReference>
<dbReference type="VEuPathDB" id="FungiDB:yc1106_09940"/>
<organism evidence="3 4">
    <name type="scientific">Curvularia clavata</name>
    <dbReference type="NCBI Taxonomy" id="95742"/>
    <lineage>
        <taxon>Eukaryota</taxon>
        <taxon>Fungi</taxon>
        <taxon>Dikarya</taxon>
        <taxon>Ascomycota</taxon>
        <taxon>Pezizomycotina</taxon>
        <taxon>Dothideomycetes</taxon>
        <taxon>Pleosporomycetidae</taxon>
        <taxon>Pleosporales</taxon>
        <taxon>Pleosporineae</taxon>
        <taxon>Pleosporaceae</taxon>
        <taxon>Curvularia</taxon>
    </lineage>
</organism>
<feature type="transmembrane region" description="Helical" evidence="2">
    <location>
        <begin position="64"/>
        <end position="88"/>
    </location>
</feature>
<keyword evidence="2" id="KW-0812">Transmembrane</keyword>
<gene>
    <name evidence="3" type="ORF">yc1106_09940</name>
</gene>
<feature type="transmembrane region" description="Helical" evidence="2">
    <location>
        <begin position="100"/>
        <end position="122"/>
    </location>
</feature>
<protein>
    <submittedName>
        <fullName evidence="3">Uncharacterized protein</fullName>
    </submittedName>
</protein>
<proteinExistence type="predicted"/>
<accession>A0A9Q8ZIJ4</accession>
<feature type="region of interest" description="Disordered" evidence="1">
    <location>
        <begin position="23"/>
        <end position="46"/>
    </location>
</feature>
<evidence type="ECO:0000313" key="3">
    <source>
        <dbReference type="EMBL" id="USP82666.1"/>
    </source>
</evidence>
<name>A0A9Q8ZIJ4_CURCL</name>
<keyword evidence="4" id="KW-1185">Reference proteome</keyword>
<reference evidence="3" key="1">
    <citation type="submission" date="2021-12" db="EMBL/GenBank/DDBJ databases">
        <title>Curvularia clavata genome.</title>
        <authorList>
            <person name="Cao Y."/>
        </authorList>
    </citation>
    <scope>NUCLEOTIDE SEQUENCE</scope>
    <source>
        <strain evidence="3">Yc1106</strain>
    </source>
</reference>
<feature type="transmembrane region" description="Helical" evidence="2">
    <location>
        <begin position="166"/>
        <end position="184"/>
    </location>
</feature>
<keyword evidence="2" id="KW-1133">Transmembrane helix</keyword>
<evidence type="ECO:0000313" key="4">
    <source>
        <dbReference type="Proteomes" id="UP001056012"/>
    </source>
</evidence>
<dbReference type="OrthoDB" id="3692311at2759"/>
<evidence type="ECO:0000256" key="2">
    <source>
        <dbReference type="SAM" id="Phobius"/>
    </source>
</evidence>
<feature type="transmembrane region" description="Helical" evidence="2">
    <location>
        <begin position="625"/>
        <end position="648"/>
    </location>
</feature>